<reference evidence="1 2" key="1">
    <citation type="submission" date="2019-12" db="EMBL/GenBank/DDBJ databases">
        <title>Enteriobacteria Tanzani isolates_8377-8380.</title>
        <authorList>
            <person name="Subbiah M."/>
            <person name="Call D."/>
        </authorList>
    </citation>
    <scope>NUCLEOTIDE SEQUENCE [LARGE SCALE GENOMIC DNA]</scope>
    <source>
        <strain evidence="1 2">8380wG1</strain>
    </source>
</reference>
<dbReference type="Proteomes" id="UP000430387">
    <property type="component" value="Unassembled WGS sequence"/>
</dbReference>
<comment type="caution">
    <text evidence="1">The sequence shown here is derived from an EMBL/GenBank/DDBJ whole genome shotgun (WGS) entry which is preliminary data.</text>
</comment>
<name>A0A6D0I6C2_ECOLX</name>
<evidence type="ECO:0000313" key="2">
    <source>
        <dbReference type="Proteomes" id="UP000430387"/>
    </source>
</evidence>
<dbReference type="EMBL" id="WTQJ01000002">
    <property type="protein sequence ID" value="MWR12310.1"/>
    <property type="molecule type" value="Genomic_DNA"/>
</dbReference>
<sequence>MTQLINHTSAHYSDDGKNYLDSILWHMNAAARARTRSTYCPPPKNTDVVVIAKPEHVAVIRPAEITSGTAKTHTGVVIKNTGERTVKLRETATAWSAGVRENYDKKTGYRLGASGSTRLLLDTVKPIRKKGKK</sequence>
<evidence type="ECO:0000313" key="1">
    <source>
        <dbReference type="EMBL" id="MWR12310.1"/>
    </source>
</evidence>
<accession>A0A6D0I6C2</accession>
<organism evidence="1 2">
    <name type="scientific">Escherichia coli</name>
    <dbReference type="NCBI Taxonomy" id="562"/>
    <lineage>
        <taxon>Bacteria</taxon>
        <taxon>Pseudomonadati</taxon>
        <taxon>Pseudomonadota</taxon>
        <taxon>Gammaproteobacteria</taxon>
        <taxon>Enterobacterales</taxon>
        <taxon>Enterobacteriaceae</taxon>
        <taxon>Escherichia</taxon>
    </lineage>
</organism>
<dbReference type="AlphaFoldDB" id="A0A6D0I6C2"/>
<dbReference type="RefSeq" id="WP_000192614.1">
    <property type="nucleotide sequence ID" value="NZ_BDOU01000001.1"/>
</dbReference>
<gene>
    <name evidence="1" type="ORF">GQA06_00420</name>
</gene>
<protein>
    <submittedName>
        <fullName evidence="1">Uncharacterized protein</fullName>
    </submittedName>
</protein>
<proteinExistence type="predicted"/>